<dbReference type="FunFam" id="3.30.450.20:FF:000081">
    <property type="entry name" value="Dysfusion, isoform B"/>
    <property type="match status" value="1"/>
</dbReference>
<dbReference type="Pfam" id="PF14598">
    <property type="entry name" value="PAS_11"/>
    <property type="match status" value="1"/>
</dbReference>
<dbReference type="GO" id="GO:0000977">
    <property type="term" value="F:RNA polymerase II transcription regulatory region sequence-specific DNA binding"/>
    <property type="evidence" value="ECO:0007669"/>
    <property type="project" value="TreeGrafter"/>
</dbReference>
<feature type="domain" description="PAS" evidence="7">
    <location>
        <begin position="87"/>
        <end position="150"/>
    </location>
</feature>
<dbReference type="Pfam" id="PF23183">
    <property type="entry name" value="bHLH_NPAS4"/>
    <property type="match status" value="1"/>
</dbReference>
<reference evidence="9" key="1">
    <citation type="submission" date="2014-09" db="EMBL/GenBank/DDBJ databases">
        <authorList>
            <person name="Magalhaes I.L.F."/>
            <person name="Oliveira U."/>
            <person name="Santos F.R."/>
            <person name="Vidigal T.H.D.A."/>
            <person name="Brescovit A.D."/>
            <person name="Santos A.J."/>
        </authorList>
    </citation>
    <scope>NUCLEOTIDE SEQUENCE</scope>
</reference>
<sequence length="626" mass="70869">MFTRFDATKSTKGASKLRRDLINAEIANLRDLLPLPPSTRQRLSQLQLMALVCVYVRKANYFQQVFKRHESHHGLHQMPTPNIGFSKALSGFLMMMTQNGKLLYISDNAAEYLGHSMEDLLIHGDSMYDMIDKQDHQGIQSELLRSANTPGDDTRIFLCRMNVSRNARRQMRFGDQKVVLVQGHYLSFLPLCSRNEPVFLATCTPVAMPETRECVVQGATNVFTTIHSMDMKFVHVDRNGEWHLGFPRSELQGASWYQLLHWESMREAQSKHRLITQSEQDRSCILLIRIQRRGGDWLWVHCVLQVKENMENSQQPLIVATNQVLSESEAGVMRVNSWLYHYYTVQSKLQYGLAYEPHAAAQVSRMGNNNSTTYYQHPQAMSPYQQENQVYHHHPHHHPQVSPSPHHHQPIPQPLGHPEAFRYSGRRSEPEPVDYSVHSESDLKVEHSPRSSPASVDMDRGGGGGGGGTLLMSATQSLGRSRLLVKAATTLDPAELMEQWNPSPPWSDTTLQKVPDILHQDLSPYVTTTPPTPGSAVSLQHPPAPAFTFDWTPEQYVPNMQPCSAIPLLEEEHSQLLGCWTAQPADHRLFPLQPPPPPRPALLLRLEPESDHILLPAKEERQASGV</sequence>
<feature type="region of interest" description="Disordered" evidence="6">
    <location>
        <begin position="390"/>
        <end position="468"/>
    </location>
</feature>
<keyword evidence="4" id="KW-0804">Transcription</keyword>
<comment type="subcellular location">
    <subcellularLocation>
        <location evidence="1">Nucleus</location>
    </subcellularLocation>
</comment>
<feature type="compositionally biased region" description="Basic and acidic residues" evidence="6">
    <location>
        <begin position="437"/>
        <end position="449"/>
    </location>
</feature>
<dbReference type="PANTHER" id="PTHR23043:SF39">
    <property type="entry name" value="DYSFUSION, ISOFORM D"/>
    <property type="match status" value="1"/>
</dbReference>
<keyword evidence="2" id="KW-0805">Transcription regulation</keyword>
<evidence type="ECO:0000313" key="9">
    <source>
        <dbReference type="EMBL" id="JAG47675.1"/>
    </source>
</evidence>
<dbReference type="AlphaFoldDB" id="A0A0K8S4K3"/>
<evidence type="ECO:0000259" key="7">
    <source>
        <dbReference type="PROSITE" id="PS50112"/>
    </source>
</evidence>
<organism evidence="9">
    <name type="scientific">Lygus hesperus</name>
    <name type="common">Western plant bug</name>
    <dbReference type="NCBI Taxonomy" id="30085"/>
    <lineage>
        <taxon>Eukaryota</taxon>
        <taxon>Metazoa</taxon>
        <taxon>Ecdysozoa</taxon>
        <taxon>Arthropoda</taxon>
        <taxon>Hexapoda</taxon>
        <taxon>Insecta</taxon>
        <taxon>Pterygota</taxon>
        <taxon>Neoptera</taxon>
        <taxon>Paraneoptera</taxon>
        <taxon>Hemiptera</taxon>
        <taxon>Heteroptera</taxon>
        <taxon>Panheteroptera</taxon>
        <taxon>Cimicomorpha</taxon>
        <taxon>Miridae</taxon>
        <taxon>Mirini</taxon>
        <taxon>Lygus</taxon>
    </lineage>
</organism>
<dbReference type="SMART" id="SM00091">
    <property type="entry name" value="PAS"/>
    <property type="match status" value="2"/>
</dbReference>
<evidence type="ECO:0008006" key="10">
    <source>
        <dbReference type="Google" id="ProtNLM"/>
    </source>
</evidence>
<protein>
    <recommendedName>
        <fullName evidence="10">Neuronal PAS domain-containing protein 4</fullName>
    </recommendedName>
</protein>
<dbReference type="CDD" id="cd19697">
    <property type="entry name" value="bHLH-PAS_NPAS4_PASD10"/>
    <property type="match status" value="1"/>
</dbReference>
<dbReference type="PANTHER" id="PTHR23043">
    <property type="entry name" value="HYPOXIA-INDUCIBLE FACTOR 1 ALPHA"/>
    <property type="match status" value="1"/>
</dbReference>
<dbReference type="InterPro" id="IPR011598">
    <property type="entry name" value="bHLH_dom"/>
</dbReference>
<proteinExistence type="predicted"/>
<dbReference type="PROSITE" id="PS50112">
    <property type="entry name" value="PAS"/>
    <property type="match status" value="1"/>
</dbReference>
<keyword evidence="5" id="KW-0539">Nucleus</keyword>
<dbReference type="InterPro" id="IPR000014">
    <property type="entry name" value="PAS"/>
</dbReference>
<dbReference type="GO" id="GO:0005634">
    <property type="term" value="C:nucleus"/>
    <property type="evidence" value="ECO:0007669"/>
    <property type="project" value="UniProtKB-SubCell"/>
</dbReference>
<dbReference type="InterPro" id="IPR035965">
    <property type="entry name" value="PAS-like_dom_sf"/>
</dbReference>
<evidence type="ECO:0000256" key="2">
    <source>
        <dbReference type="ARBA" id="ARBA00023015"/>
    </source>
</evidence>
<evidence type="ECO:0000256" key="4">
    <source>
        <dbReference type="ARBA" id="ARBA00023163"/>
    </source>
</evidence>
<feature type="compositionally biased region" description="Basic residues" evidence="6">
    <location>
        <begin position="391"/>
        <end position="409"/>
    </location>
</feature>
<feature type="domain" description="BHLH" evidence="8">
    <location>
        <begin position="6"/>
        <end position="59"/>
    </location>
</feature>
<keyword evidence="3" id="KW-0238">DNA-binding</keyword>
<dbReference type="SUPFAM" id="SSF55785">
    <property type="entry name" value="PYP-like sensor domain (PAS domain)"/>
    <property type="match status" value="2"/>
</dbReference>
<evidence type="ECO:0000256" key="6">
    <source>
        <dbReference type="SAM" id="MobiDB-lite"/>
    </source>
</evidence>
<dbReference type="Gene3D" id="3.30.450.20">
    <property type="entry name" value="PAS domain"/>
    <property type="match status" value="2"/>
</dbReference>
<evidence type="ECO:0000259" key="8">
    <source>
        <dbReference type="PROSITE" id="PS50888"/>
    </source>
</evidence>
<dbReference type="CDD" id="cd00130">
    <property type="entry name" value="PAS"/>
    <property type="match status" value="2"/>
</dbReference>
<name>A0A0K8S4K3_LYGHE</name>
<dbReference type="GO" id="GO:0046983">
    <property type="term" value="F:protein dimerization activity"/>
    <property type="evidence" value="ECO:0007669"/>
    <property type="project" value="InterPro"/>
</dbReference>
<dbReference type="PROSITE" id="PS50888">
    <property type="entry name" value="BHLH"/>
    <property type="match status" value="1"/>
</dbReference>
<dbReference type="InterPro" id="IPR056192">
    <property type="entry name" value="bHLH_NPAS4"/>
</dbReference>
<dbReference type="GO" id="GO:0000981">
    <property type="term" value="F:DNA-binding transcription factor activity, RNA polymerase II-specific"/>
    <property type="evidence" value="ECO:0007669"/>
    <property type="project" value="TreeGrafter"/>
</dbReference>
<evidence type="ECO:0000256" key="1">
    <source>
        <dbReference type="ARBA" id="ARBA00004123"/>
    </source>
</evidence>
<dbReference type="EMBL" id="GBRD01018152">
    <property type="protein sequence ID" value="JAG47675.1"/>
    <property type="molecule type" value="Transcribed_RNA"/>
</dbReference>
<evidence type="ECO:0000256" key="5">
    <source>
        <dbReference type="ARBA" id="ARBA00023242"/>
    </source>
</evidence>
<accession>A0A0K8S4K3</accession>
<evidence type="ECO:0000256" key="3">
    <source>
        <dbReference type="ARBA" id="ARBA00023125"/>
    </source>
</evidence>
<dbReference type="GO" id="GO:0045944">
    <property type="term" value="P:positive regulation of transcription by RNA polymerase II"/>
    <property type="evidence" value="ECO:0007669"/>
    <property type="project" value="UniProtKB-ARBA"/>
</dbReference>